<dbReference type="AlphaFoldDB" id="A0A9N9L6H7"/>
<evidence type="ECO:0000313" key="2">
    <source>
        <dbReference type="Proteomes" id="UP000696280"/>
    </source>
</evidence>
<gene>
    <name evidence="1" type="ORF">HYFRA_00011104</name>
</gene>
<dbReference type="OrthoDB" id="3766406at2759"/>
<dbReference type="Proteomes" id="UP000696280">
    <property type="component" value="Unassembled WGS sequence"/>
</dbReference>
<accession>A0A9N9L6H7</accession>
<comment type="caution">
    <text evidence="1">The sequence shown here is derived from an EMBL/GenBank/DDBJ whole genome shotgun (WGS) entry which is preliminary data.</text>
</comment>
<proteinExistence type="predicted"/>
<sequence length="330" mass="37581">MYLKRILGNKYIPKLAKSPTEKISLLHLLEKELANHIVCEVCKKLHNLKDAAHFLLTHGRSPLETPLCIWDETLTDFHSSHVRYLPGLIFSTTLIKMARKQYLHDARCRQILDLISYDLAPSSRSEILRQVKERFSFSARDGHFIMSSASVLVPERSRTRFHFPESSGAHVCRHLEVRMGREGAWVQDATSSDQPFDGSGNLWSAAWSEDAKEMAGRGSGVLKCGECWARFRIDFKFYEGVGGAVFVNLWKDFGTGPGCSEWERCFRGRVAYPVVEGDEGFVGEEGWEFDGLLKEEDRGKVIRDTYHGARSWARVLKEREVLLRKNGEVG</sequence>
<protein>
    <submittedName>
        <fullName evidence="1">Uncharacterized protein</fullName>
    </submittedName>
</protein>
<name>A0A9N9L6H7_9HELO</name>
<reference evidence="1" key="1">
    <citation type="submission" date="2021-07" db="EMBL/GenBank/DDBJ databases">
        <authorList>
            <person name="Durling M."/>
        </authorList>
    </citation>
    <scope>NUCLEOTIDE SEQUENCE</scope>
</reference>
<organism evidence="1 2">
    <name type="scientific">Hymenoscyphus fraxineus</name>
    <dbReference type="NCBI Taxonomy" id="746836"/>
    <lineage>
        <taxon>Eukaryota</taxon>
        <taxon>Fungi</taxon>
        <taxon>Dikarya</taxon>
        <taxon>Ascomycota</taxon>
        <taxon>Pezizomycotina</taxon>
        <taxon>Leotiomycetes</taxon>
        <taxon>Helotiales</taxon>
        <taxon>Helotiaceae</taxon>
        <taxon>Hymenoscyphus</taxon>
    </lineage>
</organism>
<keyword evidence="2" id="KW-1185">Reference proteome</keyword>
<dbReference type="EMBL" id="CAJVRL010000082">
    <property type="protein sequence ID" value="CAG8958427.1"/>
    <property type="molecule type" value="Genomic_DNA"/>
</dbReference>
<evidence type="ECO:0000313" key="1">
    <source>
        <dbReference type="EMBL" id="CAG8958427.1"/>
    </source>
</evidence>